<organism evidence="3 4">
    <name type="scientific">Schizopora paradoxa</name>
    <dbReference type="NCBI Taxonomy" id="27342"/>
    <lineage>
        <taxon>Eukaryota</taxon>
        <taxon>Fungi</taxon>
        <taxon>Dikarya</taxon>
        <taxon>Basidiomycota</taxon>
        <taxon>Agaricomycotina</taxon>
        <taxon>Agaricomycetes</taxon>
        <taxon>Hymenochaetales</taxon>
        <taxon>Schizoporaceae</taxon>
        <taxon>Schizopora</taxon>
    </lineage>
</organism>
<feature type="region of interest" description="Disordered" evidence="1">
    <location>
        <begin position="62"/>
        <end position="100"/>
    </location>
</feature>
<protein>
    <recommendedName>
        <fullName evidence="2">DUF6570 domain-containing protein</fullName>
    </recommendedName>
</protein>
<feature type="domain" description="DUF6570" evidence="2">
    <location>
        <begin position="2"/>
        <end position="57"/>
    </location>
</feature>
<name>A0A0H2QZN0_9AGAM</name>
<evidence type="ECO:0000313" key="4">
    <source>
        <dbReference type="Proteomes" id="UP000053477"/>
    </source>
</evidence>
<reference evidence="3 4" key="1">
    <citation type="submission" date="2015-04" db="EMBL/GenBank/DDBJ databases">
        <title>Complete genome sequence of Schizopora paradoxa KUC8140, a cosmopolitan wood degrader in East Asia.</title>
        <authorList>
            <consortium name="DOE Joint Genome Institute"/>
            <person name="Min B."/>
            <person name="Park H."/>
            <person name="Jang Y."/>
            <person name="Kim J.-J."/>
            <person name="Kim K.H."/>
            <person name="Pangilinan J."/>
            <person name="Lipzen A."/>
            <person name="Riley R."/>
            <person name="Grigoriev I.V."/>
            <person name="Spatafora J.W."/>
            <person name="Choi I.-G."/>
        </authorList>
    </citation>
    <scope>NUCLEOTIDE SEQUENCE [LARGE SCALE GENOMIC DNA]</scope>
    <source>
        <strain evidence="3 4">KUC8140</strain>
    </source>
</reference>
<dbReference type="Proteomes" id="UP000053477">
    <property type="component" value="Unassembled WGS sequence"/>
</dbReference>
<feature type="non-terminal residue" evidence="3">
    <location>
        <position position="155"/>
    </location>
</feature>
<evidence type="ECO:0000256" key="1">
    <source>
        <dbReference type="SAM" id="MobiDB-lite"/>
    </source>
</evidence>
<dbReference type="InParanoid" id="A0A0H2QZN0"/>
<evidence type="ECO:0000259" key="2">
    <source>
        <dbReference type="Pfam" id="PF20209"/>
    </source>
</evidence>
<dbReference type="AlphaFoldDB" id="A0A0H2QZN0"/>
<evidence type="ECO:0000313" key="3">
    <source>
        <dbReference type="EMBL" id="KLO04889.1"/>
    </source>
</evidence>
<keyword evidence="4" id="KW-1185">Reference proteome</keyword>
<dbReference type="OrthoDB" id="3221862at2759"/>
<proteinExistence type="predicted"/>
<dbReference type="EMBL" id="KQ086409">
    <property type="protein sequence ID" value="KLO04889.1"/>
    <property type="molecule type" value="Genomic_DNA"/>
</dbReference>
<accession>A0A0H2QZN0</accession>
<feature type="non-terminal residue" evidence="3">
    <location>
        <position position="1"/>
    </location>
</feature>
<gene>
    <name evidence="3" type="ORF">SCHPADRAFT_798072</name>
</gene>
<dbReference type="InterPro" id="IPR046700">
    <property type="entry name" value="DUF6570"/>
</dbReference>
<feature type="compositionally biased region" description="Polar residues" evidence="1">
    <location>
        <begin position="77"/>
        <end position="89"/>
    </location>
</feature>
<sequence length="155" mass="17661">IQEVFTVLFIRTTPPTEKESKDPPLYKVRRRKVQEALEWLKLNHTEYEKVFISHENLKQYPDNGSPVSVVMMEPEDPNTNKQSESTAVNDTEKEEGVEDGTLVGTMHILTDKESPVKAWNKLATDALSGLAKDDRMLVVGHTDEMQSLFKNPSLY</sequence>
<dbReference type="Pfam" id="PF20209">
    <property type="entry name" value="DUF6570"/>
    <property type="match status" value="1"/>
</dbReference>